<dbReference type="EMBL" id="VSRR010003268">
    <property type="protein sequence ID" value="MPC35407.1"/>
    <property type="molecule type" value="Genomic_DNA"/>
</dbReference>
<comment type="caution">
    <text evidence="2">The sequence shown here is derived from an EMBL/GenBank/DDBJ whole genome shotgun (WGS) entry which is preliminary data.</text>
</comment>
<feature type="region of interest" description="Disordered" evidence="1">
    <location>
        <begin position="156"/>
        <end position="180"/>
    </location>
</feature>
<dbReference type="AlphaFoldDB" id="A0A5B7EQ57"/>
<evidence type="ECO:0000313" key="2">
    <source>
        <dbReference type="EMBL" id="MPC35407.1"/>
    </source>
</evidence>
<proteinExistence type="predicted"/>
<evidence type="ECO:0000313" key="3">
    <source>
        <dbReference type="Proteomes" id="UP000324222"/>
    </source>
</evidence>
<gene>
    <name evidence="2" type="ORF">E2C01_028830</name>
</gene>
<protein>
    <submittedName>
        <fullName evidence="2">Uncharacterized protein</fullName>
    </submittedName>
</protein>
<sequence length="180" mass="19594">MLPQSGCLETLCSSGDDILQQVAEGCIHHPACLQEKSRKFVVQKKGQVVLMFTFFSSSCRYATGKNSVMRSEAINFDRGSVGVHGPRPGGITARRGHRAPLPVHDVVLEASAVTMSFVAVITLIAGGIAHVVQLRDDSAAAVAFAPRMASHHVQLQHHHQHRHQNAVQTRHLSGRVTIRE</sequence>
<keyword evidence="3" id="KW-1185">Reference proteome</keyword>
<organism evidence="2 3">
    <name type="scientific">Portunus trituberculatus</name>
    <name type="common">Swimming crab</name>
    <name type="synonym">Neptunus trituberculatus</name>
    <dbReference type="NCBI Taxonomy" id="210409"/>
    <lineage>
        <taxon>Eukaryota</taxon>
        <taxon>Metazoa</taxon>
        <taxon>Ecdysozoa</taxon>
        <taxon>Arthropoda</taxon>
        <taxon>Crustacea</taxon>
        <taxon>Multicrustacea</taxon>
        <taxon>Malacostraca</taxon>
        <taxon>Eumalacostraca</taxon>
        <taxon>Eucarida</taxon>
        <taxon>Decapoda</taxon>
        <taxon>Pleocyemata</taxon>
        <taxon>Brachyura</taxon>
        <taxon>Eubrachyura</taxon>
        <taxon>Portunoidea</taxon>
        <taxon>Portunidae</taxon>
        <taxon>Portuninae</taxon>
        <taxon>Portunus</taxon>
    </lineage>
</organism>
<evidence type="ECO:0000256" key="1">
    <source>
        <dbReference type="SAM" id="MobiDB-lite"/>
    </source>
</evidence>
<reference evidence="2 3" key="1">
    <citation type="submission" date="2019-05" db="EMBL/GenBank/DDBJ databases">
        <title>Another draft genome of Portunus trituberculatus and its Hox gene families provides insights of decapod evolution.</title>
        <authorList>
            <person name="Jeong J.-H."/>
            <person name="Song I."/>
            <person name="Kim S."/>
            <person name="Choi T."/>
            <person name="Kim D."/>
            <person name="Ryu S."/>
            <person name="Kim W."/>
        </authorList>
    </citation>
    <scope>NUCLEOTIDE SEQUENCE [LARGE SCALE GENOMIC DNA]</scope>
    <source>
        <tissue evidence="2">Muscle</tissue>
    </source>
</reference>
<name>A0A5B7EQ57_PORTR</name>
<accession>A0A5B7EQ57</accession>
<dbReference type="Proteomes" id="UP000324222">
    <property type="component" value="Unassembled WGS sequence"/>
</dbReference>